<dbReference type="GO" id="GO:0000184">
    <property type="term" value="P:nuclear-transcribed mRNA catabolic process, nonsense-mediated decay"/>
    <property type="evidence" value="ECO:0007669"/>
    <property type="project" value="UniProtKB-KW"/>
</dbReference>
<dbReference type="Pfam" id="PF06058">
    <property type="entry name" value="DCP1"/>
    <property type="match status" value="1"/>
</dbReference>
<feature type="compositionally biased region" description="Low complexity" evidence="6">
    <location>
        <begin position="302"/>
        <end position="333"/>
    </location>
</feature>
<gene>
    <name evidence="8" type="ORF">APICC_06495</name>
</gene>
<sequence>MTFIIQAATCVILKYSAFSDRLKRLLVKNCRNTMTDLTGLRMNVAALKRVDPYVKDILETATHVALYTFNAINNEWEKTNIEGALFVYSRNGEPYNSVLIMNRLNTNNLVEPVTQGLDLQLQEPFLLYRNSRCNIYGIWFYDKEECVRIGAMLNKLIKESEENRKTYNKPTVNVKKDSGPNVNNVDIFSMLSKAQEDFNINRNNSSSGSGGIKEVLNTKSPLSTPAADDVSGPLAAPLGPDVTSQSVMDFFAKAKVNTGHFKAGDQPTSGGTITNESNPILARLMSHLTAHTVEHIEKQHRSITPQPATQQQSQTTPTAIITANNASNTNASNRTKKRSRTASQQDSMISTPASLTQEILPPINQSTTDTNGTTGFLRIQSPTNASSSTSTNHQASDIIGSSNSNPLASLFANASATTASEDIITAPTLSGRGSAPALIPPVMFAAPSPPEPLTRPLEPLTKNQFLRAFNYLLRSDPDFINKLHEAYVKSFGEILS</sequence>
<dbReference type="PANTHER" id="PTHR16290:SF0">
    <property type="entry name" value="DECAPPING PROTEIN 1, ISOFORM A"/>
    <property type="match status" value="1"/>
</dbReference>
<keyword evidence="3" id="KW-0963">Cytoplasm</keyword>
<evidence type="ECO:0000256" key="2">
    <source>
        <dbReference type="ARBA" id="ARBA00008778"/>
    </source>
</evidence>
<feature type="domain" description="mRNA-decapping enzyme C-terminal" evidence="7">
    <location>
        <begin position="458"/>
        <end position="492"/>
    </location>
</feature>
<dbReference type="Gene3D" id="6.10.140.2030">
    <property type="match status" value="1"/>
</dbReference>
<dbReference type="STRING" id="94128.A0A2A3ED57"/>
<dbReference type="GO" id="GO:0006397">
    <property type="term" value="P:mRNA processing"/>
    <property type="evidence" value="ECO:0007669"/>
    <property type="project" value="UniProtKB-KW"/>
</dbReference>
<keyword evidence="4" id="KW-0507">mRNA processing</keyword>
<organism evidence="8 9">
    <name type="scientific">Apis cerana cerana</name>
    <name type="common">Oriental honeybee</name>
    <dbReference type="NCBI Taxonomy" id="94128"/>
    <lineage>
        <taxon>Eukaryota</taxon>
        <taxon>Metazoa</taxon>
        <taxon>Ecdysozoa</taxon>
        <taxon>Arthropoda</taxon>
        <taxon>Hexapoda</taxon>
        <taxon>Insecta</taxon>
        <taxon>Pterygota</taxon>
        <taxon>Neoptera</taxon>
        <taxon>Endopterygota</taxon>
        <taxon>Hymenoptera</taxon>
        <taxon>Apocrita</taxon>
        <taxon>Aculeata</taxon>
        <taxon>Apoidea</taxon>
        <taxon>Anthophila</taxon>
        <taxon>Apidae</taxon>
        <taxon>Apis</taxon>
    </lineage>
</organism>
<feature type="compositionally biased region" description="Polar residues" evidence="6">
    <location>
        <begin position="341"/>
        <end position="369"/>
    </location>
</feature>
<evidence type="ECO:0000256" key="5">
    <source>
        <dbReference type="ARBA" id="ARBA00023161"/>
    </source>
</evidence>
<dbReference type="OrthoDB" id="440673at2759"/>
<dbReference type="CDD" id="cd09804">
    <property type="entry name" value="Dcp1"/>
    <property type="match status" value="1"/>
</dbReference>
<dbReference type="AlphaFoldDB" id="A0A2A3ED57"/>
<dbReference type="Gene3D" id="2.30.29.30">
    <property type="entry name" value="Pleckstrin-homology domain (PH domain)/Phosphotyrosine-binding domain (PTB)"/>
    <property type="match status" value="1"/>
</dbReference>
<evidence type="ECO:0000256" key="3">
    <source>
        <dbReference type="ARBA" id="ARBA00022490"/>
    </source>
</evidence>
<reference evidence="8 9" key="1">
    <citation type="submission" date="2014-07" db="EMBL/GenBank/DDBJ databases">
        <title>Genomic and transcriptomic analysis on Apis cerana provide comprehensive insights into honey bee biology.</title>
        <authorList>
            <person name="Diao Q."/>
            <person name="Sun L."/>
            <person name="Zheng H."/>
            <person name="Zheng H."/>
            <person name="Xu S."/>
            <person name="Wang S."/>
            <person name="Zeng Z."/>
            <person name="Hu F."/>
            <person name="Su S."/>
            <person name="Wu J."/>
        </authorList>
    </citation>
    <scope>NUCLEOTIDE SEQUENCE [LARGE SCALE GENOMIC DNA]</scope>
    <source>
        <tissue evidence="8">Pupae without intestine</tissue>
    </source>
</reference>
<dbReference type="GO" id="GO:0031087">
    <property type="term" value="P:deadenylation-independent decapping of nuclear-transcribed mRNA"/>
    <property type="evidence" value="ECO:0007669"/>
    <property type="project" value="TreeGrafter"/>
</dbReference>
<accession>A0A2A3ED57</accession>
<dbReference type="Proteomes" id="UP000242457">
    <property type="component" value="Unassembled WGS sequence"/>
</dbReference>
<dbReference type="InterPro" id="IPR011993">
    <property type="entry name" value="PH-like_dom_sf"/>
</dbReference>
<keyword evidence="5" id="KW-0866">Nonsense-mediated mRNA decay</keyword>
<name>A0A2A3ED57_APICC</name>
<feature type="region of interest" description="Disordered" evidence="6">
    <location>
        <begin position="201"/>
        <end position="232"/>
    </location>
</feature>
<dbReference type="Pfam" id="PF16741">
    <property type="entry name" value="mRNA_decap_C"/>
    <property type="match status" value="1"/>
</dbReference>
<dbReference type="InterPro" id="IPR031953">
    <property type="entry name" value="mRNA_decap_C"/>
</dbReference>
<dbReference type="GO" id="GO:0003729">
    <property type="term" value="F:mRNA binding"/>
    <property type="evidence" value="ECO:0007669"/>
    <property type="project" value="TreeGrafter"/>
</dbReference>
<dbReference type="GO" id="GO:0008047">
    <property type="term" value="F:enzyme activator activity"/>
    <property type="evidence" value="ECO:0007669"/>
    <property type="project" value="InterPro"/>
</dbReference>
<comment type="similarity">
    <text evidence="2">Belongs to the DCP1 family.</text>
</comment>
<dbReference type="GO" id="GO:0000290">
    <property type="term" value="P:deadenylation-dependent decapping of nuclear-transcribed mRNA"/>
    <property type="evidence" value="ECO:0007669"/>
    <property type="project" value="InterPro"/>
</dbReference>
<dbReference type="SUPFAM" id="SSF50729">
    <property type="entry name" value="PH domain-like"/>
    <property type="match status" value="1"/>
</dbReference>
<protein>
    <submittedName>
        <fullName evidence="8">mRNA-decapping enzyme 1B</fullName>
    </submittedName>
</protein>
<evidence type="ECO:0000256" key="4">
    <source>
        <dbReference type="ARBA" id="ARBA00022664"/>
    </source>
</evidence>
<dbReference type="PANTHER" id="PTHR16290">
    <property type="entry name" value="TRANSCRIPTION FACTOR SMIF DECAPPING ENZYME DCP1"/>
    <property type="match status" value="1"/>
</dbReference>
<dbReference type="EMBL" id="KZ288277">
    <property type="protein sequence ID" value="PBC29713.1"/>
    <property type="molecule type" value="Genomic_DNA"/>
</dbReference>
<evidence type="ECO:0000313" key="8">
    <source>
        <dbReference type="EMBL" id="PBC29713.1"/>
    </source>
</evidence>
<comment type="subcellular location">
    <subcellularLocation>
        <location evidence="1">Cytoplasm</location>
    </subcellularLocation>
</comment>
<dbReference type="InterPro" id="IPR010334">
    <property type="entry name" value="Dcp1"/>
</dbReference>
<evidence type="ECO:0000256" key="6">
    <source>
        <dbReference type="SAM" id="MobiDB-lite"/>
    </source>
</evidence>
<evidence type="ECO:0000256" key="1">
    <source>
        <dbReference type="ARBA" id="ARBA00004496"/>
    </source>
</evidence>
<proteinExistence type="inferred from homology"/>
<evidence type="ECO:0000313" key="9">
    <source>
        <dbReference type="Proteomes" id="UP000242457"/>
    </source>
</evidence>
<dbReference type="GO" id="GO:0000932">
    <property type="term" value="C:P-body"/>
    <property type="evidence" value="ECO:0007669"/>
    <property type="project" value="TreeGrafter"/>
</dbReference>
<keyword evidence="9" id="KW-1185">Reference proteome</keyword>
<evidence type="ECO:0000259" key="7">
    <source>
        <dbReference type="Pfam" id="PF16741"/>
    </source>
</evidence>
<feature type="region of interest" description="Disordered" evidence="6">
    <location>
        <begin position="295"/>
        <end position="369"/>
    </location>
</feature>